<dbReference type="SUPFAM" id="SSF53756">
    <property type="entry name" value="UDP-Glycosyltransferase/glycogen phosphorylase"/>
    <property type="match status" value="1"/>
</dbReference>
<dbReference type="Pfam" id="PF00534">
    <property type="entry name" value="Glycos_transf_1"/>
    <property type="match status" value="1"/>
</dbReference>
<evidence type="ECO:0000259" key="2">
    <source>
        <dbReference type="Pfam" id="PF13439"/>
    </source>
</evidence>
<dbReference type="PANTHER" id="PTHR45947:SF3">
    <property type="entry name" value="SULFOQUINOVOSYL TRANSFERASE SQD2"/>
    <property type="match status" value="1"/>
</dbReference>
<feature type="domain" description="Glycosyl transferase family 1" evidence="1">
    <location>
        <begin position="196"/>
        <end position="343"/>
    </location>
</feature>
<dbReference type="EMBL" id="BOPZ01000008">
    <property type="protein sequence ID" value="GIM28708.1"/>
    <property type="molecule type" value="Genomic_DNA"/>
</dbReference>
<dbReference type="Pfam" id="PF13439">
    <property type="entry name" value="Glyco_transf_4"/>
    <property type="match status" value="1"/>
</dbReference>
<evidence type="ECO:0000313" key="4">
    <source>
        <dbReference type="Proteomes" id="UP000679179"/>
    </source>
</evidence>
<dbReference type="RefSeq" id="WP_212903429.1">
    <property type="nucleotide sequence ID" value="NZ_BOPZ01000008.1"/>
</dbReference>
<reference evidence="3" key="1">
    <citation type="submission" date="2021-03" db="EMBL/GenBank/DDBJ databases">
        <title>Taxonomic study of Clostridium polyendosporum from meadow-gley soil under rice.</title>
        <authorList>
            <person name="Kobayashi H."/>
            <person name="Tanizawa Y."/>
            <person name="Yagura M."/>
        </authorList>
    </citation>
    <scope>NUCLEOTIDE SEQUENCE</scope>
    <source>
        <strain evidence="3">JCM 30710</strain>
    </source>
</reference>
<dbReference type="PANTHER" id="PTHR45947">
    <property type="entry name" value="SULFOQUINOVOSYL TRANSFERASE SQD2"/>
    <property type="match status" value="1"/>
</dbReference>
<proteinExistence type="predicted"/>
<accession>A0A919RZX4</accession>
<organism evidence="3 4">
    <name type="scientific">Clostridium polyendosporum</name>
    <dbReference type="NCBI Taxonomy" id="69208"/>
    <lineage>
        <taxon>Bacteria</taxon>
        <taxon>Bacillati</taxon>
        <taxon>Bacillota</taxon>
        <taxon>Clostridia</taxon>
        <taxon>Eubacteriales</taxon>
        <taxon>Clostridiaceae</taxon>
        <taxon>Clostridium</taxon>
    </lineage>
</organism>
<dbReference type="InterPro" id="IPR001296">
    <property type="entry name" value="Glyco_trans_1"/>
</dbReference>
<feature type="domain" description="Glycosyltransferase subfamily 4-like N-terminal" evidence="2">
    <location>
        <begin position="23"/>
        <end position="193"/>
    </location>
</feature>
<keyword evidence="3" id="KW-0808">Transferase</keyword>
<name>A0A919RZX4_9CLOT</name>
<dbReference type="InterPro" id="IPR050194">
    <property type="entry name" value="Glycosyltransferase_grp1"/>
</dbReference>
<keyword evidence="4" id="KW-1185">Reference proteome</keyword>
<evidence type="ECO:0000313" key="3">
    <source>
        <dbReference type="EMBL" id="GIM28708.1"/>
    </source>
</evidence>
<dbReference type="Proteomes" id="UP000679179">
    <property type="component" value="Unassembled WGS sequence"/>
</dbReference>
<comment type="caution">
    <text evidence="3">The sequence shown here is derived from an EMBL/GenBank/DDBJ whole genome shotgun (WGS) entry which is preliminary data.</text>
</comment>
<dbReference type="AlphaFoldDB" id="A0A919RZX4"/>
<sequence>MHVLIVPSWYSSTRNKVHGSFFKEQALALQRAGVKVTIAYNEIWPLTLIGKINEKKGIYINDEDSLKTYRYKNYNFLPKSSLMFKVFNKRLEKLYKLIEKREGKIDIIHAHSSLWGGISAAYLSKKYNIPLVITEHSSLKNSLYLRESYIKHIENSYNTANVLITVSNNLKKELKDHTVNSNIKIIHNLVDLSTFYPNKIKKKEETFRFFSCAFLEEGKGMDTLLKAFSAGFKDKNAQLVIGGDGSQRENLIALSREFGIENKVFFLGALSREQVSEEMNKCDTFILASRYETFGVVYIEALACGKPIIATRNGGAEEIVEEYNGLLVDIDEINELKNAMSYMFLGASGYDPNYIRRKCIENFSEENIINQVIKVYREIV</sequence>
<evidence type="ECO:0000259" key="1">
    <source>
        <dbReference type="Pfam" id="PF00534"/>
    </source>
</evidence>
<dbReference type="Gene3D" id="3.40.50.2000">
    <property type="entry name" value="Glycogen Phosphorylase B"/>
    <property type="match status" value="2"/>
</dbReference>
<dbReference type="InterPro" id="IPR028098">
    <property type="entry name" value="Glyco_trans_4-like_N"/>
</dbReference>
<gene>
    <name evidence="3" type="ORF">CPJCM30710_13740</name>
</gene>
<protein>
    <submittedName>
        <fullName evidence="3">Glycosyl transferase family 1</fullName>
    </submittedName>
</protein>
<dbReference type="GO" id="GO:0016758">
    <property type="term" value="F:hexosyltransferase activity"/>
    <property type="evidence" value="ECO:0007669"/>
    <property type="project" value="TreeGrafter"/>
</dbReference>